<name>X1CSL0_9ZZZZ</name>
<comment type="caution">
    <text evidence="2">The sequence shown here is derived from an EMBL/GenBank/DDBJ whole genome shotgun (WGS) entry which is preliminary data.</text>
</comment>
<proteinExistence type="predicted"/>
<organism evidence="2">
    <name type="scientific">marine sediment metagenome</name>
    <dbReference type="NCBI Taxonomy" id="412755"/>
    <lineage>
        <taxon>unclassified sequences</taxon>
        <taxon>metagenomes</taxon>
        <taxon>ecological metagenomes</taxon>
    </lineage>
</organism>
<feature type="region of interest" description="Disordered" evidence="1">
    <location>
        <begin position="1"/>
        <end position="26"/>
    </location>
</feature>
<feature type="non-terminal residue" evidence="2">
    <location>
        <position position="1"/>
    </location>
</feature>
<reference evidence="2" key="1">
    <citation type="journal article" date="2014" name="Front. Microbiol.">
        <title>High frequency of phylogenetically diverse reductive dehalogenase-homologous genes in deep subseafloor sedimentary metagenomes.</title>
        <authorList>
            <person name="Kawai M."/>
            <person name="Futagami T."/>
            <person name="Toyoda A."/>
            <person name="Takaki Y."/>
            <person name="Nishi S."/>
            <person name="Hori S."/>
            <person name="Arai W."/>
            <person name="Tsubouchi T."/>
            <person name="Morono Y."/>
            <person name="Uchiyama I."/>
            <person name="Ito T."/>
            <person name="Fujiyama A."/>
            <person name="Inagaki F."/>
            <person name="Takami H."/>
        </authorList>
    </citation>
    <scope>NUCLEOTIDE SEQUENCE</scope>
    <source>
        <strain evidence="2">Expedition CK06-06</strain>
    </source>
</reference>
<accession>X1CSL0</accession>
<gene>
    <name evidence="2" type="ORF">S01H4_32311</name>
</gene>
<protein>
    <submittedName>
        <fullName evidence="2">Uncharacterized protein</fullName>
    </submittedName>
</protein>
<sequence>VLSWRGRREYHRHIGDTPDGKKSSDASMAEFSGLRRFLWITY</sequence>
<feature type="compositionally biased region" description="Basic and acidic residues" evidence="1">
    <location>
        <begin position="12"/>
        <end position="24"/>
    </location>
</feature>
<evidence type="ECO:0000313" key="2">
    <source>
        <dbReference type="EMBL" id="GAG87251.1"/>
    </source>
</evidence>
<dbReference type="EMBL" id="BART01016873">
    <property type="protein sequence ID" value="GAG87251.1"/>
    <property type="molecule type" value="Genomic_DNA"/>
</dbReference>
<evidence type="ECO:0000256" key="1">
    <source>
        <dbReference type="SAM" id="MobiDB-lite"/>
    </source>
</evidence>
<dbReference type="AlphaFoldDB" id="X1CSL0"/>